<accession>A0A8H4RSZ1</accession>
<name>A0A8H4RSZ1_9HELO</name>
<evidence type="ECO:0000313" key="3">
    <source>
        <dbReference type="Proteomes" id="UP000566819"/>
    </source>
</evidence>
<feature type="signal peptide" evidence="1">
    <location>
        <begin position="1"/>
        <end position="25"/>
    </location>
</feature>
<dbReference type="EMBL" id="JAAMPI010000220">
    <property type="protein sequence ID" value="KAF4633937.1"/>
    <property type="molecule type" value="Genomic_DNA"/>
</dbReference>
<proteinExistence type="predicted"/>
<keyword evidence="1" id="KW-0732">Signal</keyword>
<feature type="chain" id="PRO_5034126143" evidence="1">
    <location>
        <begin position="26"/>
        <end position="144"/>
    </location>
</feature>
<organism evidence="2 3">
    <name type="scientific">Cudoniella acicularis</name>
    <dbReference type="NCBI Taxonomy" id="354080"/>
    <lineage>
        <taxon>Eukaryota</taxon>
        <taxon>Fungi</taxon>
        <taxon>Dikarya</taxon>
        <taxon>Ascomycota</taxon>
        <taxon>Pezizomycotina</taxon>
        <taxon>Leotiomycetes</taxon>
        <taxon>Helotiales</taxon>
        <taxon>Tricladiaceae</taxon>
        <taxon>Cudoniella</taxon>
    </lineage>
</organism>
<gene>
    <name evidence="2" type="ORF">G7Y89_g4168</name>
</gene>
<keyword evidence="3" id="KW-1185">Reference proteome</keyword>
<comment type="caution">
    <text evidence="2">The sequence shown here is derived from an EMBL/GenBank/DDBJ whole genome shotgun (WGS) entry which is preliminary data.</text>
</comment>
<evidence type="ECO:0000256" key="1">
    <source>
        <dbReference type="SAM" id="SignalP"/>
    </source>
</evidence>
<reference evidence="2 3" key="1">
    <citation type="submission" date="2020-03" db="EMBL/GenBank/DDBJ databases">
        <title>Draft Genome Sequence of Cudoniella acicularis.</title>
        <authorList>
            <person name="Buettner E."/>
            <person name="Kellner H."/>
        </authorList>
    </citation>
    <scope>NUCLEOTIDE SEQUENCE [LARGE SCALE GENOMIC DNA]</scope>
    <source>
        <strain evidence="2 3">DSM 108380</strain>
    </source>
</reference>
<dbReference type="AlphaFoldDB" id="A0A8H4RSZ1"/>
<protein>
    <submittedName>
        <fullName evidence="2">Uncharacterized protein</fullName>
    </submittedName>
</protein>
<dbReference type="Proteomes" id="UP000566819">
    <property type="component" value="Unassembled WGS sequence"/>
</dbReference>
<sequence>MICSSLLFPVLPFALLGCVPWPSQGYSGTNYRECLNASAADGLPPAYGMGAILSPLSSISSSVAHNSSSYILSMFYSYEKAIIHPLSQARVDYLSAEEKVIEEYGQQLLDNSPDVAGETEACRERLMIEWTDYFGLLKVDPDSV</sequence>
<evidence type="ECO:0000313" key="2">
    <source>
        <dbReference type="EMBL" id="KAF4633937.1"/>
    </source>
</evidence>